<protein>
    <recommendedName>
        <fullName evidence="3">DUF2244 domain-containing protein</fullName>
    </recommendedName>
</protein>
<reference evidence="2" key="1">
    <citation type="submission" date="2019-08" db="EMBL/GenBank/DDBJ databases">
        <authorList>
            <person name="Kucharzyk K."/>
            <person name="Murdoch R.W."/>
            <person name="Higgins S."/>
            <person name="Loffler F."/>
        </authorList>
    </citation>
    <scope>NUCLEOTIDE SEQUENCE</scope>
</reference>
<keyword evidence="1" id="KW-1133">Transmembrane helix</keyword>
<comment type="caution">
    <text evidence="2">The sequence shown here is derived from an EMBL/GenBank/DDBJ whole genome shotgun (WGS) entry which is preliminary data.</text>
</comment>
<dbReference type="AlphaFoldDB" id="A0A644XRF7"/>
<name>A0A644XRF7_9ZZZZ</name>
<evidence type="ECO:0000256" key="1">
    <source>
        <dbReference type="SAM" id="Phobius"/>
    </source>
</evidence>
<sequence>MQIRNKYKRIANRSALIFGIISLTMIFLPSLANIDGMDGGFALIFVGFFVFIMGIVTVVIYGRMGKMFASMSRFESVLAQWHIGNQEYARFAAYDVKENTAGLRATRWLIISITAVVCIILAIAGMETGFVIVFGLSLMVFIYIVSAIAISSQKRKLRAREADIILAHDGGIINGTLHPWSKLSNRLEGTAIVEIEPGLYVMEIAYSTPNRGGRVDVAARFPIPEGKLTEAQYILEEICKNQ</sequence>
<organism evidence="2">
    <name type="scientific">bioreactor metagenome</name>
    <dbReference type="NCBI Taxonomy" id="1076179"/>
    <lineage>
        <taxon>unclassified sequences</taxon>
        <taxon>metagenomes</taxon>
        <taxon>ecological metagenomes</taxon>
    </lineage>
</organism>
<feature type="transmembrane region" description="Helical" evidence="1">
    <location>
        <begin position="105"/>
        <end position="124"/>
    </location>
</feature>
<feature type="transmembrane region" description="Helical" evidence="1">
    <location>
        <begin position="40"/>
        <end position="61"/>
    </location>
</feature>
<keyword evidence="1" id="KW-0812">Transmembrane</keyword>
<evidence type="ECO:0000313" key="2">
    <source>
        <dbReference type="EMBL" id="MPM18820.1"/>
    </source>
</evidence>
<keyword evidence="1" id="KW-0472">Membrane</keyword>
<accession>A0A644XRF7</accession>
<dbReference type="EMBL" id="VSSQ01003055">
    <property type="protein sequence ID" value="MPM18820.1"/>
    <property type="molecule type" value="Genomic_DNA"/>
</dbReference>
<feature type="transmembrane region" description="Helical" evidence="1">
    <location>
        <begin position="12"/>
        <end position="34"/>
    </location>
</feature>
<evidence type="ECO:0008006" key="3">
    <source>
        <dbReference type="Google" id="ProtNLM"/>
    </source>
</evidence>
<gene>
    <name evidence="2" type="ORF">SDC9_65236</name>
</gene>
<proteinExistence type="predicted"/>
<feature type="transmembrane region" description="Helical" evidence="1">
    <location>
        <begin position="130"/>
        <end position="150"/>
    </location>
</feature>